<dbReference type="PANTHER" id="PTHR43685">
    <property type="entry name" value="GLYCOSYLTRANSFERASE"/>
    <property type="match status" value="1"/>
</dbReference>
<evidence type="ECO:0000313" key="3">
    <source>
        <dbReference type="Proteomes" id="UP000530564"/>
    </source>
</evidence>
<keyword evidence="2" id="KW-0808">Transferase</keyword>
<feature type="domain" description="Glycosyltransferase 2-like" evidence="1">
    <location>
        <begin position="31"/>
        <end position="150"/>
    </location>
</feature>
<protein>
    <submittedName>
        <fullName evidence="2">Glycosyltransferase involved in cell wall biosynthesis</fullName>
    </submittedName>
</protein>
<keyword evidence="3" id="KW-1185">Reference proteome</keyword>
<name>A0A839ZZV4_9CAUL</name>
<evidence type="ECO:0000259" key="1">
    <source>
        <dbReference type="Pfam" id="PF00535"/>
    </source>
</evidence>
<dbReference type="InterPro" id="IPR001173">
    <property type="entry name" value="Glyco_trans_2-like"/>
</dbReference>
<comment type="caution">
    <text evidence="2">The sequence shown here is derived from an EMBL/GenBank/DDBJ whole genome shotgun (WGS) entry which is preliminary data.</text>
</comment>
<dbReference type="SUPFAM" id="SSF53448">
    <property type="entry name" value="Nucleotide-diphospho-sugar transferases"/>
    <property type="match status" value="1"/>
</dbReference>
<dbReference type="AlphaFoldDB" id="A0A839ZZV4"/>
<dbReference type="EMBL" id="JACIDK010000003">
    <property type="protein sequence ID" value="MBB3891678.1"/>
    <property type="molecule type" value="Genomic_DNA"/>
</dbReference>
<evidence type="ECO:0000313" key="2">
    <source>
        <dbReference type="EMBL" id="MBB3891678.1"/>
    </source>
</evidence>
<dbReference type="InterPro" id="IPR029044">
    <property type="entry name" value="Nucleotide-diphossugar_trans"/>
</dbReference>
<reference evidence="2 3" key="1">
    <citation type="submission" date="2020-08" db="EMBL/GenBank/DDBJ databases">
        <title>Genomic Encyclopedia of Type Strains, Phase IV (KMG-IV): sequencing the most valuable type-strain genomes for metagenomic binning, comparative biology and taxonomic classification.</title>
        <authorList>
            <person name="Goeker M."/>
        </authorList>
    </citation>
    <scope>NUCLEOTIDE SEQUENCE [LARGE SCALE GENOMIC DNA]</scope>
    <source>
        <strain evidence="2 3">DSM 21793</strain>
    </source>
</reference>
<sequence>MRANGCARSARRCAVDGRNVPEVRMAPPRVSVIIIVYNGEAYLAEAIDSVLAQSWPNFELLVVDDGSSDGSRELTQRYVDAYPEQVRLLRHPGGVNRGMSATRNLGLAHAKGELIAFLDADDVWAPGKLAEQVAILDQQPEVGMVYGRALIWHAWRPDAAEEDFVYDLGVEPDQVYRPPHLFHLQLKNVYQTPTSSGSLLRKSLVDGVGGFEAAFKGMFEDQVFYAKALLAAPTYVADAVWFKYRQHPQSATAESAAAGADDKARLRYLGWLSRYLAAQRADPQARQAVRSTIADLRLRMAKNVVRRMLGKAPR</sequence>
<dbReference type="CDD" id="cd00761">
    <property type="entry name" value="Glyco_tranf_GTA_type"/>
    <property type="match status" value="1"/>
</dbReference>
<dbReference type="GO" id="GO:0016740">
    <property type="term" value="F:transferase activity"/>
    <property type="evidence" value="ECO:0007669"/>
    <property type="project" value="UniProtKB-KW"/>
</dbReference>
<dbReference type="InterPro" id="IPR050834">
    <property type="entry name" value="Glycosyltransf_2"/>
</dbReference>
<dbReference type="Gene3D" id="3.90.550.10">
    <property type="entry name" value="Spore Coat Polysaccharide Biosynthesis Protein SpsA, Chain A"/>
    <property type="match status" value="1"/>
</dbReference>
<organism evidence="2 3">
    <name type="scientific">Phenylobacterium haematophilum</name>
    <dbReference type="NCBI Taxonomy" id="98513"/>
    <lineage>
        <taxon>Bacteria</taxon>
        <taxon>Pseudomonadati</taxon>
        <taxon>Pseudomonadota</taxon>
        <taxon>Alphaproteobacteria</taxon>
        <taxon>Caulobacterales</taxon>
        <taxon>Caulobacteraceae</taxon>
        <taxon>Phenylobacterium</taxon>
    </lineage>
</organism>
<proteinExistence type="predicted"/>
<dbReference type="Pfam" id="PF00535">
    <property type="entry name" value="Glycos_transf_2"/>
    <property type="match status" value="1"/>
</dbReference>
<dbReference type="PANTHER" id="PTHR43685:SF2">
    <property type="entry name" value="GLYCOSYLTRANSFERASE 2-LIKE DOMAIN-CONTAINING PROTEIN"/>
    <property type="match status" value="1"/>
</dbReference>
<accession>A0A839ZZV4</accession>
<dbReference type="Proteomes" id="UP000530564">
    <property type="component" value="Unassembled WGS sequence"/>
</dbReference>
<gene>
    <name evidence="2" type="ORF">GGQ61_002406</name>
</gene>